<dbReference type="EMBL" id="CADCTY010002118">
    <property type="protein sequence ID" value="CAA9405604.1"/>
    <property type="molecule type" value="Genomic_DNA"/>
</dbReference>
<feature type="domain" description="Tc1-like transposase DDE" evidence="1">
    <location>
        <begin position="5"/>
        <end position="144"/>
    </location>
</feature>
<dbReference type="AlphaFoldDB" id="A0A6J4P4I6"/>
<accession>A0A6J4P4I6</accession>
<dbReference type="PANTHER" id="PTHR46564:SF1">
    <property type="entry name" value="TRANSPOSASE"/>
    <property type="match status" value="1"/>
</dbReference>
<protein>
    <submittedName>
        <fullName evidence="2">Mobile element protein</fullName>
    </submittedName>
</protein>
<dbReference type="GO" id="GO:0003676">
    <property type="term" value="F:nucleic acid binding"/>
    <property type="evidence" value="ECO:0007669"/>
    <property type="project" value="InterPro"/>
</dbReference>
<evidence type="ECO:0000259" key="1">
    <source>
        <dbReference type="Pfam" id="PF13358"/>
    </source>
</evidence>
<sequence>MPHQLAYVDEAGIDNREDYPYGYCEVGKRFYALKSGRRTERVSWIAALKEGCLFAPMTFAGSCNRELFEMWLEECLVPQLQPGDVIVVDNASFHRSQSIEEIVAAAGCEIWYLPPYAPDLNKIEHWWFGLKNWMRQRWDDFENFRDCKDSSAAEFSARQTVRVDAAFKQCPNVCA</sequence>
<proteinExistence type="predicted"/>
<dbReference type="Gene3D" id="3.30.420.10">
    <property type="entry name" value="Ribonuclease H-like superfamily/Ribonuclease H"/>
    <property type="match status" value="1"/>
</dbReference>
<dbReference type="PANTHER" id="PTHR46564">
    <property type="entry name" value="TRANSPOSASE"/>
    <property type="match status" value="1"/>
</dbReference>
<organism evidence="2">
    <name type="scientific">uncultured Leptolyngbya sp</name>
    <dbReference type="NCBI Taxonomy" id="332963"/>
    <lineage>
        <taxon>Bacteria</taxon>
        <taxon>Bacillati</taxon>
        <taxon>Cyanobacteriota</taxon>
        <taxon>Cyanophyceae</taxon>
        <taxon>Leptolyngbyales</taxon>
        <taxon>Leptolyngbyaceae</taxon>
        <taxon>Leptolyngbya group</taxon>
        <taxon>Leptolyngbya</taxon>
        <taxon>environmental samples</taxon>
    </lineage>
</organism>
<dbReference type="InterPro" id="IPR012337">
    <property type="entry name" value="RNaseH-like_sf"/>
</dbReference>
<dbReference type="SUPFAM" id="SSF53098">
    <property type="entry name" value="Ribonuclease H-like"/>
    <property type="match status" value="1"/>
</dbReference>
<dbReference type="InterPro" id="IPR047655">
    <property type="entry name" value="Transpos_IS630-like"/>
</dbReference>
<reference evidence="2" key="1">
    <citation type="submission" date="2020-02" db="EMBL/GenBank/DDBJ databases">
        <authorList>
            <person name="Meier V. D."/>
        </authorList>
    </citation>
    <scope>NUCLEOTIDE SEQUENCE</scope>
    <source>
        <strain evidence="2">AVDCRST_MAG94</strain>
    </source>
</reference>
<dbReference type="Pfam" id="PF13358">
    <property type="entry name" value="DDE_3"/>
    <property type="match status" value="1"/>
</dbReference>
<dbReference type="InterPro" id="IPR038717">
    <property type="entry name" value="Tc1-like_DDE_dom"/>
</dbReference>
<dbReference type="InterPro" id="IPR036397">
    <property type="entry name" value="RNaseH_sf"/>
</dbReference>
<gene>
    <name evidence="2" type="ORF">AVDCRST_MAG94-6144</name>
</gene>
<evidence type="ECO:0000313" key="2">
    <source>
        <dbReference type="EMBL" id="CAA9405604.1"/>
    </source>
</evidence>
<dbReference type="NCBIfam" id="NF033545">
    <property type="entry name" value="transpos_IS630"/>
    <property type="match status" value="1"/>
</dbReference>
<name>A0A6J4P4I6_9CYAN</name>